<dbReference type="Proteomes" id="UP000582659">
    <property type="component" value="Unassembled WGS sequence"/>
</dbReference>
<comment type="caution">
    <text evidence="2">The sequence shown here is derived from an EMBL/GenBank/DDBJ whole genome shotgun (WGS) entry which is preliminary data.</text>
</comment>
<dbReference type="Proteomes" id="UP000659654">
    <property type="component" value="Unassembled WGS sequence"/>
</dbReference>
<dbReference type="AlphaFoldDB" id="A0A7I8XQ82"/>
<keyword evidence="3" id="KW-1185">Reference proteome</keyword>
<sequence length="138" mass="16192">MDFEHISLTTYFLYANLDPGRHRRSKRNQRFRHHGKMYLQTPKIRRDGYKNKKKKKYKKKEKNLITRFIPDTFNYKPKIRKKEAHTTFTSATLVRYPSPAHPPLPLAPPSSPISLPPPYSPIPLSPQNRSPSPIQTDL</sequence>
<accession>A0A7I8XQ82</accession>
<dbReference type="EMBL" id="CAJFDI010000001">
    <property type="protein sequence ID" value="CAD5211557.1"/>
    <property type="molecule type" value="Genomic_DNA"/>
</dbReference>
<proteinExistence type="predicted"/>
<evidence type="ECO:0000256" key="1">
    <source>
        <dbReference type="SAM" id="MobiDB-lite"/>
    </source>
</evidence>
<feature type="region of interest" description="Disordered" evidence="1">
    <location>
        <begin position="98"/>
        <end position="138"/>
    </location>
</feature>
<gene>
    <name evidence="2" type="ORF">BXYJ_LOCUS2488</name>
</gene>
<dbReference type="EMBL" id="CAJFCV020000001">
    <property type="protein sequence ID" value="CAG9088584.1"/>
    <property type="molecule type" value="Genomic_DNA"/>
</dbReference>
<name>A0A7I8XQ82_BURXY</name>
<feature type="compositionally biased region" description="Pro residues" evidence="1">
    <location>
        <begin position="99"/>
        <end position="124"/>
    </location>
</feature>
<evidence type="ECO:0000313" key="2">
    <source>
        <dbReference type="EMBL" id="CAD5211557.1"/>
    </source>
</evidence>
<feature type="compositionally biased region" description="Polar residues" evidence="1">
    <location>
        <begin position="127"/>
        <end position="138"/>
    </location>
</feature>
<reference evidence="2" key="1">
    <citation type="submission" date="2020-09" db="EMBL/GenBank/DDBJ databases">
        <authorList>
            <person name="Kikuchi T."/>
        </authorList>
    </citation>
    <scope>NUCLEOTIDE SEQUENCE</scope>
    <source>
        <strain evidence="2">Ka4C1</strain>
    </source>
</reference>
<evidence type="ECO:0000313" key="3">
    <source>
        <dbReference type="Proteomes" id="UP000659654"/>
    </source>
</evidence>
<protein>
    <submittedName>
        <fullName evidence="2">(pine wood nematode) hypothetical protein</fullName>
    </submittedName>
</protein>
<organism evidence="2 3">
    <name type="scientific">Bursaphelenchus xylophilus</name>
    <name type="common">Pinewood nematode worm</name>
    <name type="synonym">Aphelenchoides xylophilus</name>
    <dbReference type="NCBI Taxonomy" id="6326"/>
    <lineage>
        <taxon>Eukaryota</taxon>
        <taxon>Metazoa</taxon>
        <taxon>Ecdysozoa</taxon>
        <taxon>Nematoda</taxon>
        <taxon>Chromadorea</taxon>
        <taxon>Rhabditida</taxon>
        <taxon>Tylenchina</taxon>
        <taxon>Tylenchomorpha</taxon>
        <taxon>Aphelenchoidea</taxon>
        <taxon>Aphelenchoididae</taxon>
        <taxon>Bursaphelenchus</taxon>
    </lineage>
</organism>